<evidence type="ECO:0000313" key="2">
    <source>
        <dbReference type="EMBL" id="KAG0572333.1"/>
    </source>
</evidence>
<keyword evidence="1" id="KW-0732">Signal</keyword>
<accession>A0A8T0HNV2</accession>
<gene>
    <name evidence="2" type="ORF">KC19_VG085900</name>
</gene>
<sequence>MLEFICCVVLLMCTPTPVATKFRSTLTLRTATENLKRTDCCQVCSERGIKEARSVSSSRRQSFFQLQCRKGRCGRTRCRGSTKGRPPFLGVLTQPCLCKQWYRSLRRVLSVASVTAGDGVCSAAWEDGSDSSKRPMFLEASLGFGLASCRRAATATARHATATQTAGSPD</sequence>
<keyword evidence="3" id="KW-1185">Reference proteome</keyword>
<feature type="signal peptide" evidence="1">
    <location>
        <begin position="1"/>
        <end position="20"/>
    </location>
</feature>
<comment type="caution">
    <text evidence="2">The sequence shown here is derived from an EMBL/GenBank/DDBJ whole genome shotgun (WGS) entry which is preliminary data.</text>
</comment>
<protein>
    <recommendedName>
        <fullName evidence="4">Secreted protein</fullName>
    </recommendedName>
</protein>
<reference evidence="2" key="1">
    <citation type="submission" date="2020-06" db="EMBL/GenBank/DDBJ databases">
        <title>WGS assembly of Ceratodon purpureus strain R40.</title>
        <authorList>
            <person name="Carey S.B."/>
            <person name="Jenkins J."/>
            <person name="Shu S."/>
            <person name="Lovell J.T."/>
            <person name="Sreedasyam A."/>
            <person name="Maumus F."/>
            <person name="Tiley G.P."/>
            <person name="Fernandez-Pozo N."/>
            <person name="Barry K."/>
            <person name="Chen C."/>
            <person name="Wang M."/>
            <person name="Lipzen A."/>
            <person name="Daum C."/>
            <person name="Saski C.A."/>
            <person name="Payton A.C."/>
            <person name="Mcbreen J.C."/>
            <person name="Conrad R.E."/>
            <person name="Kollar L.M."/>
            <person name="Olsson S."/>
            <person name="Huttunen S."/>
            <person name="Landis J.B."/>
            <person name="Wickett N.J."/>
            <person name="Johnson M.G."/>
            <person name="Rensing S.A."/>
            <person name="Grimwood J."/>
            <person name="Schmutz J."/>
            <person name="Mcdaniel S.F."/>
        </authorList>
    </citation>
    <scope>NUCLEOTIDE SEQUENCE</scope>
    <source>
        <strain evidence="2">R40</strain>
    </source>
</reference>
<organism evidence="2 3">
    <name type="scientific">Ceratodon purpureus</name>
    <name type="common">Fire moss</name>
    <name type="synonym">Dicranum purpureum</name>
    <dbReference type="NCBI Taxonomy" id="3225"/>
    <lineage>
        <taxon>Eukaryota</taxon>
        <taxon>Viridiplantae</taxon>
        <taxon>Streptophyta</taxon>
        <taxon>Embryophyta</taxon>
        <taxon>Bryophyta</taxon>
        <taxon>Bryophytina</taxon>
        <taxon>Bryopsida</taxon>
        <taxon>Dicranidae</taxon>
        <taxon>Pseudoditrichales</taxon>
        <taxon>Ditrichaceae</taxon>
        <taxon>Ceratodon</taxon>
    </lineage>
</organism>
<name>A0A8T0HNV2_CERPU</name>
<evidence type="ECO:0000256" key="1">
    <source>
        <dbReference type="SAM" id="SignalP"/>
    </source>
</evidence>
<dbReference type="AlphaFoldDB" id="A0A8T0HNV2"/>
<dbReference type="Proteomes" id="UP000822688">
    <property type="component" value="Chromosome V"/>
</dbReference>
<feature type="chain" id="PRO_5035848244" description="Secreted protein" evidence="1">
    <location>
        <begin position="21"/>
        <end position="170"/>
    </location>
</feature>
<proteinExistence type="predicted"/>
<dbReference type="EMBL" id="CM026426">
    <property type="protein sequence ID" value="KAG0572333.1"/>
    <property type="molecule type" value="Genomic_DNA"/>
</dbReference>
<evidence type="ECO:0008006" key="4">
    <source>
        <dbReference type="Google" id="ProtNLM"/>
    </source>
</evidence>
<evidence type="ECO:0000313" key="3">
    <source>
        <dbReference type="Proteomes" id="UP000822688"/>
    </source>
</evidence>